<evidence type="ECO:0000313" key="1">
    <source>
        <dbReference type="EMBL" id="OMG92591.1"/>
    </source>
</evidence>
<protein>
    <submittedName>
        <fullName evidence="1">Uncharacterized protein</fullName>
    </submittedName>
</protein>
<sequence>MSILARHNGGNRPRGTVSVVRQLPFVEFIELLEFSHLRFEMPKKGSTSTLVGSQEWLRQIEDDVAQPGSVYVCTTVDALRQAVLAPENAQLKIDMPSDSRVRLRALSQRRGPLASRPCVRVDLQALIRRVLVPASAPEHLFDLVKHVVMTRVWVEVARVSSPRI</sequence>
<dbReference type="Proteomes" id="UP000187251">
    <property type="component" value="Unassembled WGS sequence"/>
</dbReference>
<dbReference type="AlphaFoldDB" id="A0A1R1JZG6"/>
<dbReference type="RefSeq" id="WP_054428396.1">
    <property type="nucleotide sequence ID" value="NZ_CYTD01000003.1"/>
</dbReference>
<comment type="caution">
    <text evidence="1">The sequence shown here is derived from an EMBL/GenBank/DDBJ whole genome shotgun (WGS) entry which is preliminary data.</text>
</comment>
<reference evidence="1 2" key="1">
    <citation type="submission" date="2016-09" db="EMBL/GenBank/DDBJ databases">
        <title>Phylogenomics of Achromobacter.</title>
        <authorList>
            <person name="Jeukens J."/>
            <person name="Freschi L."/>
            <person name="Vincent A.T."/>
            <person name="Emond-Rheault J.-G."/>
            <person name="Kukavica-Ibrulj I."/>
            <person name="Charette S.J."/>
            <person name="Levesque R.C."/>
        </authorList>
    </citation>
    <scope>NUCLEOTIDE SEQUENCE [LARGE SCALE GENOMIC DNA]</scope>
    <source>
        <strain evidence="1 2">AUS488</strain>
    </source>
</reference>
<proteinExistence type="predicted"/>
<name>A0A1R1JZG6_ALCXX</name>
<gene>
    <name evidence="1" type="ORF">BIZ92_07915</name>
</gene>
<organism evidence="1 2">
    <name type="scientific">Alcaligenes xylosoxydans xylosoxydans</name>
    <name type="common">Achromobacter xylosoxidans</name>
    <dbReference type="NCBI Taxonomy" id="85698"/>
    <lineage>
        <taxon>Bacteria</taxon>
        <taxon>Pseudomonadati</taxon>
        <taxon>Pseudomonadota</taxon>
        <taxon>Betaproteobacteria</taxon>
        <taxon>Burkholderiales</taxon>
        <taxon>Alcaligenaceae</taxon>
        <taxon>Achromobacter</taxon>
    </lineage>
</organism>
<accession>A0A1R1JZG6</accession>
<evidence type="ECO:0000313" key="2">
    <source>
        <dbReference type="Proteomes" id="UP000187251"/>
    </source>
</evidence>
<dbReference type="EMBL" id="MJMN01000002">
    <property type="protein sequence ID" value="OMG92591.1"/>
    <property type="molecule type" value="Genomic_DNA"/>
</dbReference>
<dbReference type="OrthoDB" id="8666881at2"/>